<keyword evidence="2" id="KW-0732">Signal</keyword>
<evidence type="ECO:0000313" key="3">
    <source>
        <dbReference type="EnsemblPlants" id="Solyc00g029090.1.1.1.CDS"/>
    </source>
</evidence>
<dbReference type="InParanoid" id="A0A494G994"/>
<evidence type="ECO:0000313" key="4">
    <source>
        <dbReference type="Proteomes" id="UP000004994"/>
    </source>
</evidence>
<name>A0A494G994_SOLLC</name>
<keyword evidence="4" id="KW-1185">Reference proteome</keyword>
<dbReference type="Gramene" id="Solyc00g029090.1.1">
    <property type="protein sequence ID" value="Solyc00g029090.1.1.1.CDS"/>
    <property type="gene ID" value="Solyc00g029090.1"/>
</dbReference>
<dbReference type="Proteomes" id="UP000004994">
    <property type="component" value="Unassembled WGS sequence"/>
</dbReference>
<feature type="region of interest" description="Disordered" evidence="1">
    <location>
        <begin position="59"/>
        <end position="81"/>
    </location>
</feature>
<feature type="chain" id="PRO_5019776098" description="VAN3-binding protein-like auxin canalisation domain-containing protein" evidence="2">
    <location>
        <begin position="23"/>
        <end position="81"/>
    </location>
</feature>
<feature type="signal peptide" evidence="2">
    <location>
        <begin position="1"/>
        <end position="22"/>
    </location>
</feature>
<organism evidence="3">
    <name type="scientific">Solanum lycopersicum</name>
    <name type="common">Tomato</name>
    <name type="synonym">Lycopersicon esculentum</name>
    <dbReference type="NCBI Taxonomy" id="4081"/>
    <lineage>
        <taxon>Eukaryota</taxon>
        <taxon>Viridiplantae</taxon>
        <taxon>Streptophyta</taxon>
        <taxon>Embryophyta</taxon>
        <taxon>Tracheophyta</taxon>
        <taxon>Spermatophyta</taxon>
        <taxon>Magnoliopsida</taxon>
        <taxon>eudicotyledons</taxon>
        <taxon>Gunneridae</taxon>
        <taxon>Pentapetalae</taxon>
        <taxon>asterids</taxon>
        <taxon>lamiids</taxon>
        <taxon>Solanales</taxon>
        <taxon>Solanaceae</taxon>
        <taxon>Solanoideae</taxon>
        <taxon>Solaneae</taxon>
        <taxon>Solanum</taxon>
        <taxon>Solanum subgen. Lycopersicon</taxon>
    </lineage>
</organism>
<dbReference type="PaxDb" id="4081-Solyc00g029090.1.1"/>
<reference evidence="3" key="1">
    <citation type="journal article" date="2012" name="Nature">
        <title>The tomato genome sequence provides insights into fleshy fruit evolution.</title>
        <authorList>
            <consortium name="Tomato Genome Consortium"/>
        </authorList>
    </citation>
    <scope>NUCLEOTIDE SEQUENCE [LARGE SCALE GENOMIC DNA]</scope>
    <source>
        <strain evidence="3">cv. Heinz 1706</strain>
    </source>
</reference>
<evidence type="ECO:0008006" key="5">
    <source>
        <dbReference type="Google" id="ProtNLM"/>
    </source>
</evidence>
<proteinExistence type="predicted"/>
<evidence type="ECO:0000256" key="2">
    <source>
        <dbReference type="SAM" id="SignalP"/>
    </source>
</evidence>
<dbReference type="EnsemblPlants" id="Solyc00g029090.1.1">
    <property type="protein sequence ID" value="Solyc00g029090.1.1.1.CDS"/>
    <property type="gene ID" value="Solyc00g029090.1"/>
</dbReference>
<protein>
    <recommendedName>
        <fullName evidence="5">VAN3-binding protein-like auxin canalisation domain-containing protein</fullName>
    </recommendedName>
</protein>
<reference evidence="3" key="2">
    <citation type="submission" date="2019-04" db="UniProtKB">
        <authorList>
            <consortium name="EnsemblPlants"/>
        </authorList>
    </citation>
    <scope>IDENTIFICATION</scope>
    <source>
        <strain evidence="3">cv. Heinz 1706</strain>
    </source>
</reference>
<sequence length="81" mass="8335">MAGTRFFTDSVLPLGVGLLCLASSIHDIRQVFRNAELMTAATACTCAVNESCDPANSVRSVTTSGIGGHGGSGDPHDEPKD</sequence>
<dbReference type="AlphaFoldDB" id="A0A494G994"/>
<evidence type="ECO:0000256" key="1">
    <source>
        <dbReference type="SAM" id="MobiDB-lite"/>
    </source>
</evidence>
<accession>A0A494G994</accession>